<comment type="caution">
    <text evidence="1">The sequence shown here is derived from an EMBL/GenBank/DDBJ whole genome shotgun (WGS) entry which is preliminary data.</text>
</comment>
<proteinExistence type="predicted"/>
<reference evidence="1" key="1">
    <citation type="submission" date="2022-10" db="EMBL/GenBank/DDBJ databases">
        <title>Culturing micro-colonial fungi from biological soil crusts in the Mojave desert and describing Neophaeococcomyces mojavensis, and introducing the new genera and species Taxawa tesnikishii.</title>
        <authorList>
            <person name="Kurbessoian T."/>
            <person name="Stajich J.E."/>
        </authorList>
    </citation>
    <scope>NUCLEOTIDE SEQUENCE</scope>
    <source>
        <strain evidence="1">JES_112</strain>
    </source>
</reference>
<dbReference type="EMBL" id="JAPDRQ010000463">
    <property type="protein sequence ID" value="KAJ9648660.1"/>
    <property type="molecule type" value="Genomic_DNA"/>
</dbReference>
<gene>
    <name evidence="1" type="ORF">H2198_010977</name>
</gene>
<protein>
    <submittedName>
        <fullName evidence="1">Uncharacterized protein</fullName>
    </submittedName>
</protein>
<dbReference type="Proteomes" id="UP001172386">
    <property type="component" value="Unassembled WGS sequence"/>
</dbReference>
<organism evidence="1 2">
    <name type="scientific">Neophaeococcomyces mojaviensis</name>
    <dbReference type="NCBI Taxonomy" id="3383035"/>
    <lineage>
        <taxon>Eukaryota</taxon>
        <taxon>Fungi</taxon>
        <taxon>Dikarya</taxon>
        <taxon>Ascomycota</taxon>
        <taxon>Pezizomycotina</taxon>
        <taxon>Eurotiomycetes</taxon>
        <taxon>Chaetothyriomycetidae</taxon>
        <taxon>Chaetothyriales</taxon>
        <taxon>Chaetothyriales incertae sedis</taxon>
        <taxon>Neophaeococcomyces</taxon>
    </lineage>
</organism>
<name>A0ACC2ZM47_9EURO</name>
<feature type="non-terminal residue" evidence="1">
    <location>
        <position position="1"/>
    </location>
</feature>
<keyword evidence="2" id="KW-1185">Reference proteome</keyword>
<evidence type="ECO:0000313" key="2">
    <source>
        <dbReference type="Proteomes" id="UP001172386"/>
    </source>
</evidence>
<sequence>HPATVFDLPLDTTLNKEQFRQIVEFPNLRRLIPPIIEKKLALQDADEFFRLYIFFDIVLNPTPKCRDLSRAMRLLSSEAPWRFWVVTNGQTQMPKEIQIAAEIIEPPVDPASPLKLPSEESKTLTFSSPIILTREILGFPPLSKFSLSILDCRDMNPRVSPLVNYAFHYLTDTFSAIGDSLSSVEFRLFRQMTWALSSHRLLGIGGEANPDGTAKSLRLPVLRTSPADIWKGSCLYLPFCLALDIKISTAERNAVCDLMSSYARASPFVRHRLAAFRRLNGGSRLSQVLDLDAAATESLFDVTTDTKKLEIVDSNKSAPCGDAIEELHLAVHQHNLERLKHSLSSSEIDVNHRDARGDTALLVACRQGNSNLAHCLLTHRADAQIENDVGENGLHWLSSFPETDRAAIATALHDSGARLYPADRSDALKAPEINEDKYITTGFIAGSPFLRAVAFDDEASFEVLWGLLFSDARKYLLEPRFVINLFFQPLKLALMLHVDSIASFLLGHLTRLLPVAVKGVSGKPHELLTFWLDEVGYNFPLWDVLSVNLSMARIMLHGERWKEAQQTSLKLLIEYKICSKWSDMPQARLGALSACILQGNDEALGFLLEQEGFKSCINEPDDILSGSTLIDSALDHHRLAAFKLLVAAGAELDLRRSSHPNHRMSESGSSYLHVCAGNRHETLEYAKIILAHGVPASITNKQGTSTLFLAVLRGNFSLARLLLQHGGDINVPEVLGYRILGMLLDPGFDWQCDDQVESLK</sequence>
<accession>A0ACC2ZM47</accession>
<evidence type="ECO:0000313" key="1">
    <source>
        <dbReference type="EMBL" id="KAJ9648660.1"/>
    </source>
</evidence>